<evidence type="ECO:0000313" key="1">
    <source>
        <dbReference type="EMBL" id="EBO1574718.1"/>
    </source>
</evidence>
<reference evidence="2" key="1">
    <citation type="submission" date="2018-09" db="EMBL/GenBank/DDBJ databases">
        <authorList>
            <consortium name="NARMS: The National Antimicrobial Resistance Monitoring System"/>
        </authorList>
    </citation>
    <scope>NUCLEOTIDE SEQUENCE</scope>
    <source>
        <strain evidence="2">FSIS11813416</strain>
    </source>
</reference>
<protein>
    <submittedName>
        <fullName evidence="1">Uncharacterized protein</fullName>
    </submittedName>
</protein>
<name>A0A5T9TN38_SALET</name>
<comment type="caution">
    <text evidence="1">The sequence shown here is derived from an EMBL/GenBank/DDBJ whole genome shotgun (WGS) entry which is preliminary data.</text>
</comment>
<dbReference type="EMBL" id="AAKSWN010000037">
    <property type="protein sequence ID" value="ECV0373254.1"/>
    <property type="molecule type" value="Genomic_DNA"/>
</dbReference>
<feature type="non-terminal residue" evidence="1">
    <location>
        <position position="105"/>
    </location>
</feature>
<sequence>MFFVITHHIDVLPLATLPTHETCPYCNNQDVWLIIRQKRTRTCGLSQARKRDKFGLAICNHCSNEIKEKRWSPALRQLFTEQKPLFNLTFWQRYGFWVGWLSVWP</sequence>
<proteinExistence type="predicted"/>
<accession>A0A5T9TN38</accession>
<reference evidence="1" key="2">
    <citation type="submission" date="2019-06" db="EMBL/GenBank/DDBJ databases">
        <authorList>
            <consortium name="GenomeTrakr network: Whole genome sequencing for foodborne pathogen traceback"/>
        </authorList>
    </citation>
    <scope>NUCLEOTIDE SEQUENCE</scope>
    <source>
        <strain evidence="1">FSIS11807908</strain>
    </source>
</reference>
<dbReference type="EMBL" id="AAGHPP010000038">
    <property type="protein sequence ID" value="EBO1574718.1"/>
    <property type="molecule type" value="Genomic_DNA"/>
</dbReference>
<gene>
    <name evidence="2" type="ORF">D3I79_17310</name>
    <name evidence="1" type="ORF">EIC51_18790</name>
</gene>
<evidence type="ECO:0000313" key="2">
    <source>
        <dbReference type="EMBL" id="ECV0373254.1"/>
    </source>
</evidence>
<dbReference type="AlphaFoldDB" id="A0A5T9TN38"/>
<organism evidence="1">
    <name type="scientific">Salmonella enterica subsp. enterica serovar Kentucky</name>
    <dbReference type="NCBI Taxonomy" id="192955"/>
    <lineage>
        <taxon>Bacteria</taxon>
        <taxon>Pseudomonadati</taxon>
        <taxon>Pseudomonadota</taxon>
        <taxon>Gammaproteobacteria</taxon>
        <taxon>Enterobacterales</taxon>
        <taxon>Enterobacteriaceae</taxon>
        <taxon>Salmonella</taxon>
    </lineage>
</organism>